<organism evidence="6 7">
    <name type="scientific">Sphingomonas mollis</name>
    <dbReference type="NCBI Taxonomy" id="2795726"/>
    <lineage>
        <taxon>Bacteria</taxon>
        <taxon>Pseudomonadati</taxon>
        <taxon>Pseudomonadota</taxon>
        <taxon>Alphaproteobacteria</taxon>
        <taxon>Sphingomonadales</taxon>
        <taxon>Sphingomonadaceae</taxon>
        <taxon>Sphingomonas</taxon>
    </lineage>
</organism>
<comment type="caution">
    <text evidence="6">The sequence shown here is derived from an EMBL/GenBank/DDBJ whole genome shotgun (WGS) entry which is preliminary data.</text>
</comment>
<dbReference type="Gene3D" id="1.10.357.10">
    <property type="entry name" value="Tetracycline Repressor, domain 2"/>
    <property type="match status" value="1"/>
</dbReference>
<evidence type="ECO:0000256" key="2">
    <source>
        <dbReference type="ARBA" id="ARBA00023125"/>
    </source>
</evidence>
<dbReference type="InterPro" id="IPR001647">
    <property type="entry name" value="HTH_TetR"/>
</dbReference>
<evidence type="ECO:0000313" key="6">
    <source>
        <dbReference type="EMBL" id="MBJ6123742.1"/>
    </source>
</evidence>
<sequence>MATRLRRTQEERTNETRAALMEAAVSAVHRLGYGGATTALIADEAGVSRGALTHHFGSRAELMATVVQWVYEKELELYRDLLADGSRGQRVSDWPDIVWEVLSKPSGLAVLEILQATRSDRELAERVKPVQMAIEQAGIETMQARFGGDDDTRRATVRLIIWAIRGLTIEQMLVSDPTGVKASVDLLRLLLERAAPTGSMDDLQPVHRS</sequence>
<keyword evidence="7" id="KW-1185">Reference proteome</keyword>
<accession>A0ABS0XUN2</accession>
<evidence type="ECO:0000256" key="4">
    <source>
        <dbReference type="PROSITE-ProRule" id="PRU00335"/>
    </source>
</evidence>
<dbReference type="PANTHER" id="PTHR30055:SF234">
    <property type="entry name" value="HTH-TYPE TRANSCRIPTIONAL REGULATOR BETI"/>
    <property type="match status" value="1"/>
</dbReference>
<evidence type="ECO:0000259" key="5">
    <source>
        <dbReference type="PROSITE" id="PS50977"/>
    </source>
</evidence>
<dbReference type="Proteomes" id="UP000640426">
    <property type="component" value="Unassembled WGS sequence"/>
</dbReference>
<evidence type="ECO:0000313" key="7">
    <source>
        <dbReference type="Proteomes" id="UP000640426"/>
    </source>
</evidence>
<keyword evidence="1" id="KW-0805">Transcription regulation</keyword>
<dbReference type="SUPFAM" id="SSF46689">
    <property type="entry name" value="Homeodomain-like"/>
    <property type="match status" value="1"/>
</dbReference>
<feature type="domain" description="HTH tetR-type" evidence="5">
    <location>
        <begin position="14"/>
        <end position="74"/>
    </location>
</feature>
<feature type="DNA-binding region" description="H-T-H motif" evidence="4">
    <location>
        <begin position="37"/>
        <end position="56"/>
    </location>
</feature>
<dbReference type="PANTHER" id="PTHR30055">
    <property type="entry name" value="HTH-TYPE TRANSCRIPTIONAL REGULATOR RUTR"/>
    <property type="match status" value="1"/>
</dbReference>
<dbReference type="EMBL" id="JAELXS010000022">
    <property type="protein sequence ID" value="MBJ6123742.1"/>
    <property type="molecule type" value="Genomic_DNA"/>
</dbReference>
<dbReference type="InterPro" id="IPR050109">
    <property type="entry name" value="HTH-type_TetR-like_transc_reg"/>
</dbReference>
<dbReference type="PROSITE" id="PS50977">
    <property type="entry name" value="HTH_TETR_2"/>
    <property type="match status" value="1"/>
</dbReference>
<protein>
    <submittedName>
        <fullName evidence="6">TetR/AcrR family transcriptional regulator</fullName>
    </submittedName>
</protein>
<evidence type="ECO:0000256" key="1">
    <source>
        <dbReference type="ARBA" id="ARBA00023015"/>
    </source>
</evidence>
<dbReference type="Pfam" id="PF00440">
    <property type="entry name" value="TetR_N"/>
    <property type="match status" value="1"/>
</dbReference>
<dbReference type="PRINTS" id="PR00455">
    <property type="entry name" value="HTHTETR"/>
</dbReference>
<keyword evidence="2 4" id="KW-0238">DNA-binding</keyword>
<gene>
    <name evidence="6" type="ORF">JAO74_18380</name>
</gene>
<dbReference type="InterPro" id="IPR009057">
    <property type="entry name" value="Homeodomain-like_sf"/>
</dbReference>
<keyword evidence="3" id="KW-0804">Transcription</keyword>
<proteinExistence type="predicted"/>
<name>A0ABS0XUN2_9SPHN</name>
<evidence type="ECO:0000256" key="3">
    <source>
        <dbReference type="ARBA" id="ARBA00023163"/>
    </source>
</evidence>
<reference evidence="7" key="1">
    <citation type="submission" date="2020-12" db="EMBL/GenBank/DDBJ databases">
        <title>Hymenobacter sp.</title>
        <authorList>
            <person name="Kim M.K."/>
        </authorList>
    </citation>
    <scope>NUCLEOTIDE SEQUENCE [LARGE SCALE GENOMIC DNA]</scope>
    <source>
        <strain evidence="7">BT553</strain>
    </source>
</reference>